<dbReference type="GO" id="GO:0043240">
    <property type="term" value="C:Fanconi anaemia nuclear complex"/>
    <property type="evidence" value="ECO:0007669"/>
    <property type="project" value="InterPro"/>
</dbReference>
<accession>A0A0L7QXN3</accession>
<dbReference type="Gene3D" id="1.25.40.480">
    <property type="match status" value="1"/>
</dbReference>
<dbReference type="GO" id="GO:0036297">
    <property type="term" value="P:interstrand cross-link repair"/>
    <property type="evidence" value="ECO:0007669"/>
    <property type="project" value="InterPro"/>
</dbReference>
<reference evidence="2 3" key="1">
    <citation type="submission" date="2015-07" db="EMBL/GenBank/DDBJ databases">
        <title>The genome of Habropoda laboriosa.</title>
        <authorList>
            <person name="Pan H."/>
            <person name="Kapheim K."/>
        </authorList>
    </citation>
    <scope>NUCLEOTIDE SEQUENCE [LARGE SCALE GENOMIC DNA]</scope>
    <source>
        <strain evidence="2">0110345459</strain>
    </source>
</reference>
<evidence type="ECO:0000313" key="3">
    <source>
        <dbReference type="Proteomes" id="UP000053825"/>
    </source>
</evidence>
<gene>
    <name evidence="2" type="ORF">WH47_04768</name>
</gene>
<dbReference type="EMBL" id="KQ414704">
    <property type="protein sequence ID" value="KOC63319.1"/>
    <property type="molecule type" value="Genomic_DNA"/>
</dbReference>
<dbReference type="PANTHER" id="PTHR32094">
    <property type="entry name" value="FANCONI ANEMIA GROUP E PROTEIN"/>
    <property type="match status" value="1"/>
</dbReference>
<evidence type="ECO:0000313" key="2">
    <source>
        <dbReference type="EMBL" id="KOC63319.1"/>
    </source>
</evidence>
<dbReference type="InterPro" id="IPR021025">
    <property type="entry name" value="Fanconi_anaemia_gr_E_prot_C"/>
</dbReference>
<dbReference type="Pfam" id="PF11510">
    <property type="entry name" value="FA_FANCE"/>
    <property type="match status" value="1"/>
</dbReference>
<dbReference type="InterPro" id="IPR039685">
    <property type="entry name" value="FANCE"/>
</dbReference>
<dbReference type="AlphaFoldDB" id="A0A0L7QXN3"/>
<organism evidence="2 3">
    <name type="scientific">Habropoda laboriosa</name>
    <dbReference type="NCBI Taxonomy" id="597456"/>
    <lineage>
        <taxon>Eukaryota</taxon>
        <taxon>Metazoa</taxon>
        <taxon>Ecdysozoa</taxon>
        <taxon>Arthropoda</taxon>
        <taxon>Hexapoda</taxon>
        <taxon>Insecta</taxon>
        <taxon>Pterygota</taxon>
        <taxon>Neoptera</taxon>
        <taxon>Endopterygota</taxon>
        <taxon>Hymenoptera</taxon>
        <taxon>Apocrita</taxon>
        <taxon>Aculeata</taxon>
        <taxon>Apoidea</taxon>
        <taxon>Anthophila</taxon>
        <taxon>Apidae</taxon>
        <taxon>Habropoda</taxon>
    </lineage>
</organism>
<protein>
    <recommendedName>
        <fullName evidence="1">Fanconi Anaemia group E protein C-terminal domain-containing protein</fullName>
    </recommendedName>
</protein>
<dbReference type="OrthoDB" id="6488317at2759"/>
<evidence type="ECO:0000259" key="1">
    <source>
        <dbReference type="Pfam" id="PF11510"/>
    </source>
</evidence>
<sequence>MNHTDILKDYALSRYTMERLKVIKEKLNEDLIKADSLWQIITGKEEETQINMEDTLNESNKDCYDILFKTADQFSSTQFYFTQLDKHFNKDTKQEHVPNLDITECLYEGLESSNGKLDVHHLENLTDTELVEVVCNLEKKLSILGVYNLCCSMNNMTLEQRIKYAAIFHSYLLLPKIIALEEPSRLLLSVVTECALKFPDDIQKLIFVPLLNVDLNDTTIINAIVNAFEPKRRIVLIVDYLSNVKDLKSWHLSFLYNLISVKTDIATNDKIIELLYAKALDFAKDKNFGKLVLSFIKLNINFSEEQKCLLGEIANTNETFFKRPIQNILKAM</sequence>
<feature type="domain" description="Fanconi Anaemia group E protein C-terminal" evidence="1">
    <location>
        <begin position="104"/>
        <end position="331"/>
    </location>
</feature>
<dbReference type="Proteomes" id="UP000053825">
    <property type="component" value="Unassembled WGS sequence"/>
</dbReference>
<keyword evidence="3" id="KW-1185">Reference proteome</keyword>
<name>A0A0L7QXN3_9HYME</name>
<proteinExistence type="predicted"/>
<dbReference type="PANTHER" id="PTHR32094:SF5">
    <property type="entry name" value="FANCONI ANEMIA GROUP E PROTEIN"/>
    <property type="match status" value="1"/>
</dbReference>